<evidence type="ECO:0000313" key="3">
    <source>
        <dbReference type="EMBL" id="AZB01956.1"/>
    </source>
</evidence>
<dbReference type="STRING" id="112234.SAMN05421768_104152"/>
<keyword evidence="6" id="KW-1185">Reference proteome</keyword>
<accession>A0A1N7ICV0</accession>
<evidence type="ECO:0000256" key="1">
    <source>
        <dbReference type="SAM" id="MobiDB-lite"/>
    </source>
</evidence>
<dbReference type="Proteomes" id="UP000186106">
    <property type="component" value="Unassembled WGS sequence"/>
</dbReference>
<dbReference type="InterPro" id="IPR025460">
    <property type="entry name" value="DUF4280"/>
</dbReference>
<dbReference type="OrthoDB" id="1215716at2"/>
<proteinExistence type="predicted"/>
<dbReference type="Proteomes" id="UP000279541">
    <property type="component" value="Chromosome"/>
</dbReference>
<feature type="region of interest" description="Disordered" evidence="1">
    <location>
        <begin position="38"/>
        <end position="124"/>
    </location>
</feature>
<organism evidence="4 5">
    <name type="scientific">Chryseobacterium joostei</name>
    <dbReference type="NCBI Taxonomy" id="112234"/>
    <lineage>
        <taxon>Bacteria</taxon>
        <taxon>Pseudomonadati</taxon>
        <taxon>Bacteroidota</taxon>
        <taxon>Flavobacteriia</taxon>
        <taxon>Flavobacteriales</taxon>
        <taxon>Weeksellaceae</taxon>
        <taxon>Chryseobacterium group</taxon>
        <taxon>Chryseobacterium</taxon>
    </lineage>
</organism>
<sequence length="282" mass="31642">MKNYVIQKGDTFSSLARQFKLKNEGTLKTFHNLHCSEEDVMQEPVPGKKILIPEDPQLMTEETESQNMDSPSDQEERNSSDSTIQNEESTEQGQNDDKASDKTKDKEENKDKQESSGSSGPHDGKYFIVQKGTVQCNQGFKFPKFKVTSQKKHYWNNAEGQADYLAVTEEDLQFDPPAQPFGQCKLKPTSGGYLPCAYAAAGKWQKSYEKVKIAGKSCLTEISELMCTTGGKITILKHGQQSEVGKNQAANANTQEQQVYNPVVDFGEFKEDIKESNELYYS</sequence>
<feature type="compositionally biased region" description="Polar residues" evidence="1">
    <location>
        <begin position="80"/>
        <end position="93"/>
    </location>
</feature>
<evidence type="ECO:0000313" key="4">
    <source>
        <dbReference type="EMBL" id="SIS34898.1"/>
    </source>
</evidence>
<dbReference type="KEGG" id="cjt:EG359_21230"/>
<reference evidence="3 6" key="2">
    <citation type="submission" date="2018-11" db="EMBL/GenBank/DDBJ databases">
        <title>Proposal to divide the Flavobacteriaceae and reorganize its genera based on Amino Acid Identity values calculated from whole genome sequences.</title>
        <authorList>
            <person name="Nicholson A.C."/>
            <person name="Gulvik C.A."/>
            <person name="Whitney A.M."/>
            <person name="Humrighouse B.W."/>
            <person name="Bell M."/>
            <person name="Holmes B."/>
            <person name="Steigerwalt A.G."/>
            <person name="Villarma A."/>
            <person name="Sheth M."/>
            <person name="Batra D."/>
            <person name="Pryor J."/>
            <person name="Bernardet J.-F."/>
            <person name="Hugo C."/>
            <person name="Kampfer P."/>
            <person name="Newman J."/>
            <person name="McQuiston J.R."/>
        </authorList>
    </citation>
    <scope>NUCLEOTIDE SEQUENCE [LARGE SCALE GENOMIC DNA]</scope>
    <source>
        <strain evidence="3 6">DSM 16927</strain>
    </source>
</reference>
<dbReference type="EMBL" id="CP033926">
    <property type="protein sequence ID" value="AZB01956.1"/>
    <property type="molecule type" value="Genomic_DNA"/>
</dbReference>
<dbReference type="PROSITE" id="PS51782">
    <property type="entry name" value="LYSM"/>
    <property type="match status" value="1"/>
</dbReference>
<dbReference type="AlphaFoldDB" id="A0A1N7ICV0"/>
<reference evidence="4 5" key="1">
    <citation type="submission" date="2017-01" db="EMBL/GenBank/DDBJ databases">
        <authorList>
            <person name="Mah S.A."/>
            <person name="Swanson W.J."/>
            <person name="Moy G.W."/>
            <person name="Vacquier V.D."/>
        </authorList>
    </citation>
    <scope>NUCLEOTIDE SEQUENCE [LARGE SCALE GENOMIC DNA]</scope>
    <source>
        <strain evidence="4 5">DSM 16927</strain>
    </source>
</reference>
<dbReference type="InterPro" id="IPR018392">
    <property type="entry name" value="LysM"/>
</dbReference>
<name>A0A1N7ICV0_9FLAO</name>
<gene>
    <name evidence="3" type="ORF">EG359_21230</name>
    <name evidence="4" type="ORF">SAMN05421768_104152</name>
</gene>
<evidence type="ECO:0000313" key="6">
    <source>
        <dbReference type="Proteomes" id="UP000279541"/>
    </source>
</evidence>
<feature type="domain" description="LysM" evidence="2">
    <location>
        <begin position="2"/>
        <end position="52"/>
    </location>
</feature>
<protein>
    <submittedName>
        <fullName evidence="3">DUF4280 domain-containing protein</fullName>
    </submittedName>
</protein>
<dbReference type="EMBL" id="FTNZ01000004">
    <property type="protein sequence ID" value="SIS34898.1"/>
    <property type="molecule type" value="Genomic_DNA"/>
</dbReference>
<feature type="compositionally biased region" description="Basic and acidic residues" evidence="1">
    <location>
        <begin position="95"/>
        <end position="114"/>
    </location>
</feature>
<dbReference type="Pfam" id="PF14107">
    <property type="entry name" value="DUF4280"/>
    <property type="match status" value="1"/>
</dbReference>
<evidence type="ECO:0000313" key="5">
    <source>
        <dbReference type="Proteomes" id="UP000186106"/>
    </source>
</evidence>
<dbReference type="RefSeq" id="WP_076353706.1">
    <property type="nucleotide sequence ID" value="NZ_CP033926.1"/>
</dbReference>
<evidence type="ECO:0000259" key="2">
    <source>
        <dbReference type="PROSITE" id="PS51782"/>
    </source>
</evidence>